<keyword evidence="1" id="KW-0472">Membrane</keyword>
<evidence type="ECO:0000313" key="4">
    <source>
        <dbReference type="Proteomes" id="UP000298337"/>
    </source>
</evidence>
<dbReference type="InterPro" id="IPR036938">
    <property type="entry name" value="PAP2/HPO_sf"/>
</dbReference>
<keyword evidence="1" id="KW-0812">Transmembrane</keyword>
<dbReference type="InterPro" id="IPR000326">
    <property type="entry name" value="PAP2/HPO"/>
</dbReference>
<feature type="transmembrane region" description="Helical" evidence="1">
    <location>
        <begin position="29"/>
        <end position="51"/>
    </location>
</feature>
<protein>
    <submittedName>
        <fullName evidence="3">Phosphatase PAP2 family protein</fullName>
    </submittedName>
</protein>
<name>A0A4Z0P7S7_9BACT</name>
<dbReference type="PANTHER" id="PTHR14969:SF13">
    <property type="entry name" value="AT30094P"/>
    <property type="match status" value="1"/>
</dbReference>
<organism evidence="3 4">
    <name type="scientific">Hymenobacter fodinae</name>
    <dbReference type="NCBI Taxonomy" id="2510796"/>
    <lineage>
        <taxon>Bacteria</taxon>
        <taxon>Pseudomonadati</taxon>
        <taxon>Bacteroidota</taxon>
        <taxon>Cytophagia</taxon>
        <taxon>Cytophagales</taxon>
        <taxon>Hymenobacteraceae</taxon>
        <taxon>Hymenobacter</taxon>
    </lineage>
</organism>
<comment type="caution">
    <text evidence="3">The sequence shown here is derived from an EMBL/GenBank/DDBJ whole genome shotgun (WGS) entry which is preliminary data.</text>
</comment>
<feature type="transmembrane region" description="Helical" evidence="1">
    <location>
        <begin position="135"/>
        <end position="154"/>
    </location>
</feature>
<dbReference type="Proteomes" id="UP000298337">
    <property type="component" value="Unassembled WGS sequence"/>
</dbReference>
<evidence type="ECO:0000259" key="2">
    <source>
        <dbReference type="SMART" id="SM00014"/>
    </source>
</evidence>
<dbReference type="OrthoDB" id="9789113at2"/>
<keyword evidence="4" id="KW-1185">Reference proteome</keyword>
<evidence type="ECO:0000313" key="3">
    <source>
        <dbReference type="EMBL" id="TGE06718.1"/>
    </source>
</evidence>
<dbReference type="AlphaFoldDB" id="A0A4Z0P7S7"/>
<reference evidence="3 4" key="1">
    <citation type="submission" date="2019-04" db="EMBL/GenBank/DDBJ databases">
        <authorList>
            <person name="Feng G."/>
            <person name="Zhang J."/>
            <person name="Zhu H."/>
        </authorList>
    </citation>
    <scope>NUCLEOTIDE SEQUENCE [LARGE SCALE GENOMIC DNA]</scope>
    <source>
        <strain evidence="3 4">92R-1</strain>
    </source>
</reference>
<keyword evidence="1" id="KW-1133">Transmembrane helix</keyword>
<feature type="transmembrane region" description="Helical" evidence="1">
    <location>
        <begin position="108"/>
        <end position="129"/>
    </location>
</feature>
<sequence>MWWASQRVTWVPSYAALLVVLGRSFGRRAWVLVPLIAVLILASDQLASGLLKPWVLRLRPSHEPGLASQLHLLHGYRGGLYGFVSSHAANAFALAFYLLFTARHRLPWLAWVLLPWATLVAYSRLYLGVHYPSDVLVPLLLSLPLAYGTSRLYAGAVARWFPILPTRSAVET</sequence>
<dbReference type="Pfam" id="PF01569">
    <property type="entry name" value="PAP2"/>
    <property type="match status" value="1"/>
</dbReference>
<dbReference type="EMBL" id="SRLA01000003">
    <property type="protein sequence ID" value="TGE06718.1"/>
    <property type="molecule type" value="Genomic_DNA"/>
</dbReference>
<dbReference type="PANTHER" id="PTHR14969">
    <property type="entry name" value="SPHINGOSINE-1-PHOSPHATE PHOSPHOHYDROLASE"/>
    <property type="match status" value="1"/>
</dbReference>
<feature type="domain" description="Phosphatidic acid phosphatase type 2/haloperoxidase" evidence="2">
    <location>
        <begin position="33"/>
        <end position="150"/>
    </location>
</feature>
<gene>
    <name evidence="3" type="ORF">EU556_16490</name>
</gene>
<dbReference type="SMART" id="SM00014">
    <property type="entry name" value="acidPPc"/>
    <property type="match status" value="1"/>
</dbReference>
<feature type="transmembrane region" description="Helical" evidence="1">
    <location>
        <begin position="80"/>
        <end position="101"/>
    </location>
</feature>
<dbReference type="SUPFAM" id="SSF48317">
    <property type="entry name" value="Acid phosphatase/Vanadium-dependent haloperoxidase"/>
    <property type="match status" value="1"/>
</dbReference>
<dbReference type="Gene3D" id="1.20.144.10">
    <property type="entry name" value="Phosphatidic acid phosphatase type 2/haloperoxidase"/>
    <property type="match status" value="1"/>
</dbReference>
<accession>A0A4Z0P7S7</accession>
<evidence type="ECO:0000256" key="1">
    <source>
        <dbReference type="SAM" id="Phobius"/>
    </source>
</evidence>
<proteinExistence type="predicted"/>